<dbReference type="EMBL" id="QWEG01000003">
    <property type="protein sequence ID" value="RHW42174.1"/>
    <property type="molecule type" value="Genomic_DNA"/>
</dbReference>
<dbReference type="Pfam" id="PF19903">
    <property type="entry name" value="DUF6376"/>
    <property type="match status" value="1"/>
</dbReference>
<dbReference type="RefSeq" id="WP_118919829.1">
    <property type="nucleotide sequence ID" value="NZ_QWEG01000003.1"/>
</dbReference>
<organism evidence="2 3">
    <name type="scientific">Neobacillus notoginsengisoli</name>
    <dbReference type="NCBI Taxonomy" id="1578198"/>
    <lineage>
        <taxon>Bacteria</taxon>
        <taxon>Bacillati</taxon>
        <taxon>Bacillota</taxon>
        <taxon>Bacilli</taxon>
        <taxon>Bacillales</taxon>
        <taxon>Bacillaceae</taxon>
        <taxon>Neobacillus</taxon>
    </lineage>
</organism>
<sequence length="148" mass="16477">MNKRLAILAALLAVILGGCSESGDGSDLGSYAAQASEYLEKAANFAKEASLKAEEAVHDEQAKEELKSKLIEMKKEINEFSQAEAPKMAEGLHQNITEKSGLLEEKIDRYLVRIENGTLDEDFLKKENFQEPIDELKEAFEDLKEKGK</sequence>
<proteinExistence type="predicted"/>
<evidence type="ECO:0000313" key="3">
    <source>
        <dbReference type="Proteomes" id="UP000284416"/>
    </source>
</evidence>
<dbReference type="OrthoDB" id="2607309at2"/>
<dbReference type="InterPro" id="IPR045956">
    <property type="entry name" value="DUF6376"/>
</dbReference>
<evidence type="ECO:0000313" key="2">
    <source>
        <dbReference type="EMBL" id="RHW42174.1"/>
    </source>
</evidence>
<dbReference type="AlphaFoldDB" id="A0A417YX76"/>
<feature type="coiled-coil region" evidence="1">
    <location>
        <begin position="56"/>
        <end position="83"/>
    </location>
</feature>
<accession>A0A417YX76</accession>
<dbReference type="Proteomes" id="UP000284416">
    <property type="component" value="Unassembled WGS sequence"/>
</dbReference>
<keyword evidence="1" id="KW-0175">Coiled coil</keyword>
<evidence type="ECO:0000256" key="1">
    <source>
        <dbReference type="SAM" id="Coils"/>
    </source>
</evidence>
<reference evidence="2 3" key="1">
    <citation type="journal article" date="2017" name="Int. J. Syst. Evol. Microbiol.">
        <title>Bacillus notoginsengisoli sp. nov., a novel bacterium isolated from the rhizosphere of Panax notoginseng.</title>
        <authorList>
            <person name="Zhang M.Y."/>
            <person name="Cheng J."/>
            <person name="Cai Y."/>
            <person name="Zhang T.Y."/>
            <person name="Wu Y.Y."/>
            <person name="Manikprabhu D."/>
            <person name="Li W.J."/>
            <person name="Zhang Y.X."/>
        </authorList>
    </citation>
    <scope>NUCLEOTIDE SEQUENCE [LARGE SCALE GENOMIC DNA]</scope>
    <source>
        <strain evidence="2 3">JCM 30743</strain>
    </source>
</reference>
<name>A0A417YX76_9BACI</name>
<keyword evidence="3" id="KW-1185">Reference proteome</keyword>
<dbReference type="PROSITE" id="PS51257">
    <property type="entry name" value="PROKAR_LIPOPROTEIN"/>
    <property type="match status" value="1"/>
</dbReference>
<protein>
    <recommendedName>
        <fullName evidence="4">Lipoprotein</fullName>
    </recommendedName>
</protein>
<gene>
    <name evidence="2" type="ORF">D1B31_05960</name>
</gene>
<evidence type="ECO:0008006" key="4">
    <source>
        <dbReference type="Google" id="ProtNLM"/>
    </source>
</evidence>
<comment type="caution">
    <text evidence="2">The sequence shown here is derived from an EMBL/GenBank/DDBJ whole genome shotgun (WGS) entry which is preliminary data.</text>
</comment>